<dbReference type="Pfam" id="PF07963">
    <property type="entry name" value="N_methyl"/>
    <property type="match status" value="1"/>
</dbReference>
<dbReference type="Proteomes" id="UP000177803">
    <property type="component" value="Unassembled WGS sequence"/>
</dbReference>
<evidence type="ECO:0000313" key="3">
    <source>
        <dbReference type="Proteomes" id="UP000177803"/>
    </source>
</evidence>
<sequence>MYKKTSSIDNSGFTLIELLIVVAIIAILAVIVFVALDPLRRFQDSRDSVRWQEAAEMMTAIKLDQLDHGGAYVTAIKNMPTSSIYMIAGDGTVTSCNAQNIYCDTGVSGSAACVDLSDLVDRGYLGKVPISPNGNGTWTIEATGFTLQKDDNGALHVRACESENSTEIEVVR</sequence>
<keyword evidence="1" id="KW-0812">Transmembrane</keyword>
<gene>
    <name evidence="2" type="ORF">A2261_01110</name>
</gene>
<dbReference type="EMBL" id="MFQR01000043">
    <property type="protein sequence ID" value="OGH84157.1"/>
    <property type="molecule type" value="Genomic_DNA"/>
</dbReference>
<dbReference type="Gene3D" id="3.30.700.10">
    <property type="entry name" value="Glycoprotein, Type 4 Pilin"/>
    <property type="match status" value="1"/>
</dbReference>
<dbReference type="SUPFAM" id="SSF54523">
    <property type="entry name" value="Pili subunits"/>
    <property type="match status" value="1"/>
</dbReference>
<reference evidence="2 3" key="1">
    <citation type="journal article" date="2016" name="Nat. Commun.">
        <title>Thousands of microbial genomes shed light on interconnected biogeochemical processes in an aquifer system.</title>
        <authorList>
            <person name="Anantharaman K."/>
            <person name="Brown C.T."/>
            <person name="Hug L.A."/>
            <person name="Sharon I."/>
            <person name="Castelle C.J."/>
            <person name="Probst A.J."/>
            <person name="Thomas B.C."/>
            <person name="Singh A."/>
            <person name="Wilkins M.J."/>
            <person name="Karaoz U."/>
            <person name="Brodie E.L."/>
            <person name="Williams K.H."/>
            <person name="Hubbard S.S."/>
            <person name="Banfield J.F."/>
        </authorList>
    </citation>
    <scope>NUCLEOTIDE SEQUENCE [LARGE SCALE GENOMIC DNA]</scope>
</reference>
<dbReference type="NCBIfam" id="TIGR02532">
    <property type="entry name" value="IV_pilin_GFxxxE"/>
    <property type="match status" value="1"/>
</dbReference>
<organism evidence="2 3">
    <name type="scientific">Candidatus Magasanikbacteria bacterium RIFOXYA2_FULL_44_8</name>
    <dbReference type="NCBI Taxonomy" id="1798696"/>
    <lineage>
        <taxon>Bacteria</taxon>
        <taxon>Candidatus Magasanikiibacteriota</taxon>
    </lineage>
</organism>
<feature type="transmembrane region" description="Helical" evidence="1">
    <location>
        <begin position="12"/>
        <end position="36"/>
    </location>
</feature>
<dbReference type="AlphaFoldDB" id="A0A1F6NJK7"/>
<dbReference type="InterPro" id="IPR045584">
    <property type="entry name" value="Pilin-like"/>
</dbReference>
<keyword evidence="1" id="KW-1133">Transmembrane helix</keyword>
<protein>
    <recommendedName>
        <fullName evidence="4">General secretion pathway GspH domain-containing protein</fullName>
    </recommendedName>
</protein>
<evidence type="ECO:0000256" key="1">
    <source>
        <dbReference type="SAM" id="Phobius"/>
    </source>
</evidence>
<accession>A0A1F6NJK7</accession>
<dbReference type="PROSITE" id="PS00409">
    <property type="entry name" value="PROKAR_NTER_METHYL"/>
    <property type="match status" value="1"/>
</dbReference>
<evidence type="ECO:0008006" key="4">
    <source>
        <dbReference type="Google" id="ProtNLM"/>
    </source>
</evidence>
<keyword evidence="1" id="KW-0472">Membrane</keyword>
<name>A0A1F6NJK7_9BACT</name>
<proteinExistence type="predicted"/>
<comment type="caution">
    <text evidence="2">The sequence shown here is derived from an EMBL/GenBank/DDBJ whole genome shotgun (WGS) entry which is preliminary data.</text>
</comment>
<evidence type="ECO:0000313" key="2">
    <source>
        <dbReference type="EMBL" id="OGH84157.1"/>
    </source>
</evidence>
<dbReference type="InterPro" id="IPR012902">
    <property type="entry name" value="N_methyl_site"/>
</dbReference>